<dbReference type="SUPFAM" id="SSF55166">
    <property type="entry name" value="Hedgehog/DD-peptidase"/>
    <property type="match status" value="1"/>
</dbReference>
<evidence type="ECO:0000256" key="9">
    <source>
        <dbReference type="ARBA" id="ARBA00023316"/>
    </source>
</evidence>
<dbReference type="GO" id="GO:0006508">
    <property type="term" value="P:proteolysis"/>
    <property type="evidence" value="ECO:0007669"/>
    <property type="project" value="UniProtKB-KW"/>
</dbReference>
<comment type="similarity">
    <text evidence="10">Belongs to the peptidase M15 family.</text>
</comment>
<evidence type="ECO:0000256" key="4">
    <source>
        <dbReference type="ARBA" id="ARBA00022723"/>
    </source>
</evidence>
<dbReference type="PANTHER" id="PTHR37425:SF1">
    <property type="entry name" value="OUTER MEMBRANE PROTEIN"/>
    <property type="match status" value="1"/>
</dbReference>
<proteinExistence type="inferred from homology"/>
<evidence type="ECO:0000256" key="5">
    <source>
        <dbReference type="ARBA" id="ARBA00022729"/>
    </source>
</evidence>
<evidence type="ECO:0000313" key="13">
    <source>
        <dbReference type="Proteomes" id="UP000069205"/>
    </source>
</evidence>
<sequence>MIAPPVGQGIWTRRTVLRTALAGLAWLGGRWLCPLIGWAQSLPEGRLSFMNVWTNERLGVVYRDEQGRYDLGALDDVNHILRCHYTGEVAAIDVRVLEHINLVQKRVGGDREIHIISGFRSPQYNAMLVRTGRRAARNSLHMQGQAVDLQMPGVHPKVIRQAALELGFGGVGYYPRSKFVHLDSGPFRSW</sequence>
<keyword evidence="6" id="KW-0378">Hydrolase</keyword>
<keyword evidence="9" id="KW-0961">Cell wall biogenesis/degradation</keyword>
<dbReference type="OrthoDB" id="9782994at2"/>
<keyword evidence="13" id="KW-1185">Reference proteome</keyword>
<dbReference type="KEGG" id="nmv:NITMOv2_2435"/>
<name>A0A0K2GD23_NITMO</name>
<evidence type="ECO:0000256" key="1">
    <source>
        <dbReference type="ARBA" id="ARBA00001947"/>
    </source>
</evidence>
<evidence type="ECO:0000256" key="6">
    <source>
        <dbReference type="ARBA" id="ARBA00022801"/>
    </source>
</evidence>
<dbReference type="GO" id="GO:0046872">
    <property type="term" value="F:metal ion binding"/>
    <property type="evidence" value="ECO:0007669"/>
    <property type="project" value="UniProtKB-KW"/>
</dbReference>
<organism evidence="12 13">
    <name type="scientific">Nitrospira moscoviensis</name>
    <dbReference type="NCBI Taxonomy" id="42253"/>
    <lineage>
        <taxon>Bacteria</taxon>
        <taxon>Pseudomonadati</taxon>
        <taxon>Nitrospirota</taxon>
        <taxon>Nitrospiria</taxon>
        <taxon>Nitrospirales</taxon>
        <taxon>Nitrospiraceae</taxon>
        <taxon>Nitrospira</taxon>
    </lineage>
</organism>
<dbReference type="PANTHER" id="PTHR37425">
    <property type="match status" value="1"/>
</dbReference>
<evidence type="ECO:0000256" key="2">
    <source>
        <dbReference type="ARBA" id="ARBA00004776"/>
    </source>
</evidence>
<keyword evidence="8" id="KW-0482">Metalloprotease</keyword>
<keyword evidence="4" id="KW-0479">Metal-binding</keyword>
<reference evidence="12 13" key="1">
    <citation type="journal article" date="2015" name="Proc. Natl. Acad. Sci. U.S.A.">
        <title>Expanded metabolic versatility of ubiquitous nitrite-oxidizing bacteria from the genus Nitrospira.</title>
        <authorList>
            <person name="Koch H."/>
            <person name="Lucker S."/>
            <person name="Albertsen M."/>
            <person name="Kitzinger K."/>
            <person name="Herbold C."/>
            <person name="Spieck E."/>
            <person name="Nielsen P.H."/>
            <person name="Wagner M."/>
            <person name="Daims H."/>
        </authorList>
    </citation>
    <scope>NUCLEOTIDE SEQUENCE [LARGE SCALE GENOMIC DNA]</scope>
    <source>
        <strain evidence="12 13">NSP M-1</strain>
    </source>
</reference>
<keyword evidence="5" id="KW-0732">Signal</keyword>
<evidence type="ECO:0000256" key="7">
    <source>
        <dbReference type="ARBA" id="ARBA00022833"/>
    </source>
</evidence>
<comment type="pathway">
    <text evidence="2">Cell wall biogenesis; cell wall polysaccharide biosynthesis.</text>
</comment>
<evidence type="ECO:0000256" key="11">
    <source>
        <dbReference type="ARBA" id="ARBA00093666"/>
    </source>
</evidence>
<dbReference type="PATRIC" id="fig|42253.5.peg.2402"/>
<evidence type="ECO:0000256" key="8">
    <source>
        <dbReference type="ARBA" id="ARBA00023049"/>
    </source>
</evidence>
<dbReference type="GO" id="GO:0071555">
    <property type="term" value="P:cell wall organization"/>
    <property type="evidence" value="ECO:0007669"/>
    <property type="project" value="UniProtKB-KW"/>
</dbReference>
<dbReference type="Pfam" id="PF05951">
    <property type="entry name" value="Peptidase_M15_2"/>
    <property type="match status" value="1"/>
</dbReference>
<dbReference type="AlphaFoldDB" id="A0A0K2GD23"/>
<comment type="cofactor">
    <cofactor evidence="1">
        <name>Zn(2+)</name>
        <dbReference type="ChEBI" id="CHEBI:29105"/>
    </cofactor>
</comment>
<dbReference type="GO" id="GO:0008237">
    <property type="term" value="F:metallopeptidase activity"/>
    <property type="evidence" value="ECO:0007669"/>
    <property type="project" value="UniProtKB-KW"/>
</dbReference>
<dbReference type="Proteomes" id="UP000069205">
    <property type="component" value="Chromosome"/>
</dbReference>
<dbReference type="InterPro" id="IPR010275">
    <property type="entry name" value="MepK"/>
</dbReference>
<gene>
    <name evidence="12" type="ORF">NITMOv2_2435</name>
</gene>
<keyword evidence="3" id="KW-0645">Protease</keyword>
<dbReference type="EMBL" id="CP011801">
    <property type="protein sequence ID" value="ALA58848.1"/>
    <property type="molecule type" value="Genomic_DNA"/>
</dbReference>
<dbReference type="Gene3D" id="3.30.1380.10">
    <property type="match status" value="1"/>
</dbReference>
<evidence type="ECO:0000313" key="12">
    <source>
        <dbReference type="EMBL" id="ALA58848.1"/>
    </source>
</evidence>
<accession>A0A0K2GD23</accession>
<dbReference type="RefSeq" id="WP_053379951.1">
    <property type="nucleotide sequence ID" value="NZ_CP011801.1"/>
</dbReference>
<dbReference type="STRING" id="42253.NITMOv2_2435"/>
<dbReference type="InterPro" id="IPR009045">
    <property type="entry name" value="Zn_M74/Hedgehog-like"/>
</dbReference>
<protein>
    <recommendedName>
        <fullName evidence="11">Murein endopeptidase K</fullName>
    </recommendedName>
</protein>
<keyword evidence="7" id="KW-0862">Zinc</keyword>
<evidence type="ECO:0000256" key="3">
    <source>
        <dbReference type="ARBA" id="ARBA00022670"/>
    </source>
</evidence>
<evidence type="ECO:0000256" key="10">
    <source>
        <dbReference type="ARBA" id="ARBA00093448"/>
    </source>
</evidence>